<dbReference type="GO" id="GO:0043565">
    <property type="term" value="F:sequence-specific DNA binding"/>
    <property type="evidence" value="ECO:0007669"/>
    <property type="project" value="InterPro"/>
</dbReference>
<reference evidence="11 12" key="1">
    <citation type="submission" date="2020-08" db="EMBL/GenBank/DDBJ databases">
        <title>Cohnella phylogeny.</title>
        <authorList>
            <person name="Dunlap C."/>
        </authorList>
    </citation>
    <scope>NUCLEOTIDE SEQUENCE [LARGE SCALE GENOMIC DNA]</scope>
    <source>
        <strain evidence="11 12">DSM 28246</strain>
    </source>
</reference>
<evidence type="ECO:0000256" key="1">
    <source>
        <dbReference type="ARBA" id="ARBA00004496"/>
    </source>
</evidence>
<dbReference type="PROSITE" id="PS50110">
    <property type="entry name" value="RESPONSE_REGULATORY"/>
    <property type="match status" value="1"/>
</dbReference>
<dbReference type="SUPFAM" id="SSF46689">
    <property type="entry name" value="Homeodomain-like"/>
    <property type="match status" value="2"/>
</dbReference>
<dbReference type="RefSeq" id="WP_185142189.1">
    <property type="nucleotide sequence ID" value="NZ_JACJVP010000011.1"/>
</dbReference>
<evidence type="ECO:0000259" key="9">
    <source>
        <dbReference type="PROSITE" id="PS01124"/>
    </source>
</evidence>
<dbReference type="PANTHER" id="PTHR42713:SF3">
    <property type="entry name" value="TRANSCRIPTIONAL REGULATORY PROTEIN HPTR"/>
    <property type="match status" value="1"/>
</dbReference>
<keyword evidence="5" id="KW-0805">Transcription regulation</keyword>
<dbReference type="InterPro" id="IPR051552">
    <property type="entry name" value="HptR"/>
</dbReference>
<feature type="domain" description="HTH araC/xylS-type" evidence="9">
    <location>
        <begin position="249"/>
        <end position="347"/>
    </location>
</feature>
<dbReference type="Pfam" id="PF12833">
    <property type="entry name" value="HTH_18"/>
    <property type="match status" value="1"/>
</dbReference>
<evidence type="ECO:0000256" key="6">
    <source>
        <dbReference type="ARBA" id="ARBA00023125"/>
    </source>
</evidence>
<dbReference type="AlphaFoldDB" id="A0A7X0RNI7"/>
<keyword evidence="2" id="KW-0963">Cytoplasm</keyword>
<evidence type="ECO:0000256" key="7">
    <source>
        <dbReference type="ARBA" id="ARBA00023163"/>
    </source>
</evidence>
<evidence type="ECO:0000313" key="12">
    <source>
        <dbReference type="Proteomes" id="UP000547209"/>
    </source>
</evidence>
<keyword evidence="12" id="KW-1185">Reference proteome</keyword>
<dbReference type="PROSITE" id="PS01124">
    <property type="entry name" value="HTH_ARAC_FAMILY_2"/>
    <property type="match status" value="1"/>
</dbReference>
<dbReference type="Pfam" id="PF00072">
    <property type="entry name" value="Response_reg"/>
    <property type="match status" value="1"/>
</dbReference>
<comment type="caution">
    <text evidence="11">The sequence shown here is derived from an EMBL/GenBank/DDBJ whole genome shotgun (WGS) entry which is preliminary data.</text>
</comment>
<evidence type="ECO:0000256" key="8">
    <source>
        <dbReference type="PROSITE-ProRule" id="PRU00169"/>
    </source>
</evidence>
<keyword evidence="3 8" id="KW-0597">Phosphoprotein</keyword>
<evidence type="ECO:0000256" key="3">
    <source>
        <dbReference type="ARBA" id="ARBA00022553"/>
    </source>
</evidence>
<dbReference type="InterPro" id="IPR009057">
    <property type="entry name" value="Homeodomain-like_sf"/>
</dbReference>
<dbReference type="InterPro" id="IPR018060">
    <property type="entry name" value="HTH_AraC"/>
</dbReference>
<comment type="subcellular location">
    <subcellularLocation>
        <location evidence="1">Cytoplasm</location>
    </subcellularLocation>
</comment>
<dbReference type="Gene3D" id="3.40.50.2300">
    <property type="match status" value="1"/>
</dbReference>
<evidence type="ECO:0000256" key="4">
    <source>
        <dbReference type="ARBA" id="ARBA00023012"/>
    </source>
</evidence>
<dbReference type="Gene3D" id="1.10.10.60">
    <property type="entry name" value="Homeodomain-like"/>
    <property type="match status" value="2"/>
</dbReference>
<dbReference type="Proteomes" id="UP000547209">
    <property type="component" value="Unassembled WGS sequence"/>
</dbReference>
<evidence type="ECO:0000256" key="5">
    <source>
        <dbReference type="ARBA" id="ARBA00023015"/>
    </source>
</evidence>
<dbReference type="SMART" id="SM00448">
    <property type="entry name" value="REC"/>
    <property type="match status" value="1"/>
</dbReference>
<gene>
    <name evidence="11" type="ORF">H7C19_08355</name>
</gene>
<name>A0A7X0RNI7_9BACL</name>
<dbReference type="InterPro" id="IPR018062">
    <property type="entry name" value="HTH_AraC-typ_CS"/>
</dbReference>
<dbReference type="InterPro" id="IPR001789">
    <property type="entry name" value="Sig_transdc_resp-reg_receiver"/>
</dbReference>
<evidence type="ECO:0000256" key="2">
    <source>
        <dbReference type="ARBA" id="ARBA00022490"/>
    </source>
</evidence>
<sequence length="365" mass="41506">MYKVLLVDDEVYVRTGLRRLIPWKEIGYEICGEAGNGAAAMEMILTHRPDLVITDIRMPVLDGLELIRRSAEAGRPSVAFLIMSGHEDFKYAQMAVRYGVSDYLLKPVDEDELQAALRKLTNHWRARESKGIRSMAAGSAASVVAERMEENDREAIRQAVERLADELDARHASEETIRRTVGLLVSAVAATIEGMDGSVKSLRTLDRLEGGLHLPRATESWKPGLLDFALEGAALIDRLRRERLHGGIHRIKAHIERHYREEVSLKRIAAHFYMNPVYVGQLFRKTYGVYFNEFVLGLRVREAKRLLRLTELRVYEVAERVGFGRTDYFITQFEKLEGMTPAEYRGRLLRRQGTAGGAHDKTELE</sequence>
<protein>
    <submittedName>
        <fullName evidence="11">Response regulator</fullName>
    </submittedName>
</protein>
<dbReference type="PROSITE" id="PS00041">
    <property type="entry name" value="HTH_ARAC_FAMILY_1"/>
    <property type="match status" value="1"/>
</dbReference>
<feature type="domain" description="Response regulatory" evidence="10">
    <location>
        <begin position="3"/>
        <end position="121"/>
    </location>
</feature>
<keyword evidence="4" id="KW-0902">Two-component regulatory system</keyword>
<dbReference type="GO" id="GO:0005737">
    <property type="term" value="C:cytoplasm"/>
    <property type="evidence" value="ECO:0007669"/>
    <property type="project" value="UniProtKB-SubCell"/>
</dbReference>
<dbReference type="CDD" id="cd17536">
    <property type="entry name" value="REC_YesN-like"/>
    <property type="match status" value="1"/>
</dbReference>
<feature type="modified residue" description="4-aspartylphosphate" evidence="8">
    <location>
        <position position="55"/>
    </location>
</feature>
<dbReference type="SUPFAM" id="SSF52172">
    <property type="entry name" value="CheY-like"/>
    <property type="match status" value="1"/>
</dbReference>
<accession>A0A7X0RNI7</accession>
<evidence type="ECO:0000313" key="11">
    <source>
        <dbReference type="EMBL" id="MBB6670700.1"/>
    </source>
</evidence>
<dbReference type="SMART" id="SM00342">
    <property type="entry name" value="HTH_ARAC"/>
    <property type="match status" value="1"/>
</dbReference>
<dbReference type="InterPro" id="IPR011006">
    <property type="entry name" value="CheY-like_superfamily"/>
</dbReference>
<organism evidence="11 12">
    <name type="scientific">Cohnella nanjingensis</name>
    <dbReference type="NCBI Taxonomy" id="1387779"/>
    <lineage>
        <taxon>Bacteria</taxon>
        <taxon>Bacillati</taxon>
        <taxon>Bacillota</taxon>
        <taxon>Bacilli</taxon>
        <taxon>Bacillales</taxon>
        <taxon>Paenibacillaceae</taxon>
        <taxon>Cohnella</taxon>
    </lineage>
</organism>
<evidence type="ECO:0000259" key="10">
    <source>
        <dbReference type="PROSITE" id="PS50110"/>
    </source>
</evidence>
<dbReference type="EMBL" id="JACJVP010000011">
    <property type="protein sequence ID" value="MBB6670700.1"/>
    <property type="molecule type" value="Genomic_DNA"/>
</dbReference>
<dbReference type="GO" id="GO:0000160">
    <property type="term" value="P:phosphorelay signal transduction system"/>
    <property type="evidence" value="ECO:0007669"/>
    <property type="project" value="UniProtKB-KW"/>
</dbReference>
<dbReference type="PANTHER" id="PTHR42713">
    <property type="entry name" value="HISTIDINE KINASE-RELATED"/>
    <property type="match status" value="1"/>
</dbReference>
<keyword evidence="7" id="KW-0804">Transcription</keyword>
<dbReference type="InterPro" id="IPR020449">
    <property type="entry name" value="Tscrpt_reg_AraC-type_HTH"/>
</dbReference>
<keyword evidence="6" id="KW-0238">DNA-binding</keyword>
<dbReference type="PRINTS" id="PR00032">
    <property type="entry name" value="HTHARAC"/>
</dbReference>
<proteinExistence type="predicted"/>
<dbReference type="GO" id="GO:0003700">
    <property type="term" value="F:DNA-binding transcription factor activity"/>
    <property type="evidence" value="ECO:0007669"/>
    <property type="project" value="InterPro"/>
</dbReference>